<dbReference type="EMBL" id="VYSB01000002">
    <property type="protein sequence ID" value="MYZ51234.1"/>
    <property type="molecule type" value="Genomic_DNA"/>
</dbReference>
<reference evidence="1 2" key="1">
    <citation type="submission" date="2019-09" db="EMBL/GenBank/DDBJ databases">
        <title>Identification of Malikia spinosa a prominent benzene-, toluene-, and ethylbenzene-degrading bacterium: enrichment, isolation and whole genome sequencing.</title>
        <authorList>
            <person name="Tancsics A."/>
            <person name="Revesz F."/>
            <person name="Kriszt B."/>
        </authorList>
    </citation>
    <scope>NUCLEOTIDE SEQUENCE [LARGE SCALE GENOMIC DNA]</scope>
    <source>
        <strain evidence="1 2">AB6</strain>
    </source>
</reference>
<dbReference type="InterPro" id="IPR018588">
    <property type="entry name" value="Dihaem_cytochrome-c"/>
</dbReference>
<accession>A0A7C9IWT9</accession>
<dbReference type="InterPro" id="IPR036280">
    <property type="entry name" value="Multihaem_cyt_sf"/>
</dbReference>
<name>A0A7C9IWT9_9BURK</name>
<evidence type="ECO:0000313" key="1">
    <source>
        <dbReference type="EMBL" id="MYZ51234.1"/>
    </source>
</evidence>
<protein>
    <submittedName>
        <fullName evidence="1">Cytochrome C</fullName>
    </submittedName>
</protein>
<dbReference type="SUPFAM" id="SSF48695">
    <property type="entry name" value="Multiheme cytochromes"/>
    <property type="match status" value="1"/>
</dbReference>
<comment type="caution">
    <text evidence="1">The sequence shown here is derived from an EMBL/GenBank/DDBJ whole genome shotgun (WGS) entry which is preliminary data.</text>
</comment>
<gene>
    <name evidence="1" type="ORF">F5985_03545</name>
</gene>
<dbReference type="Proteomes" id="UP000481947">
    <property type="component" value="Unassembled WGS sequence"/>
</dbReference>
<sequence>MKPDPLTSLTSLTCATSRPGLTSRLLPALATLAGLCLLMPPALADSGSAMPRQILPAYQQECAACHLAYPPGMLPAPSWNRIMGGLERHYGTDASLDEASVRQIGAWLQTHAGSYKRVSSVAPPQDRITRSPWFERKHRELDPTIWKQAAVKSAANCMACHSGAEKGRFDDDELRFPAGLDARYRRHWDQD</sequence>
<dbReference type="Pfam" id="PF09626">
    <property type="entry name" value="DHC"/>
    <property type="match status" value="1"/>
</dbReference>
<evidence type="ECO:0000313" key="2">
    <source>
        <dbReference type="Proteomes" id="UP000481947"/>
    </source>
</evidence>
<proteinExistence type="predicted"/>
<dbReference type="AlphaFoldDB" id="A0A7C9IWT9"/>
<organism evidence="1 2">
    <name type="scientific">Malikia spinosa</name>
    <dbReference type="NCBI Taxonomy" id="86180"/>
    <lineage>
        <taxon>Bacteria</taxon>
        <taxon>Pseudomonadati</taxon>
        <taxon>Pseudomonadota</taxon>
        <taxon>Betaproteobacteria</taxon>
        <taxon>Burkholderiales</taxon>
        <taxon>Comamonadaceae</taxon>
        <taxon>Malikia</taxon>
    </lineage>
</organism>